<reference evidence="1 2" key="1">
    <citation type="journal article" date="2017" name="Nat. Commun.">
        <title>Genome assembly with in vitro proximity ligation data and whole-genome triplication in lettuce.</title>
        <authorList>
            <person name="Reyes-Chin-Wo S."/>
            <person name="Wang Z."/>
            <person name="Yang X."/>
            <person name="Kozik A."/>
            <person name="Arikit S."/>
            <person name="Song C."/>
            <person name="Xia L."/>
            <person name="Froenicke L."/>
            <person name="Lavelle D.O."/>
            <person name="Truco M.J."/>
            <person name="Xia R."/>
            <person name="Zhu S."/>
            <person name="Xu C."/>
            <person name="Xu H."/>
            <person name="Xu X."/>
            <person name="Cox K."/>
            <person name="Korf I."/>
            <person name="Meyers B.C."/>
            <person name="Michelmore R.W."/>
        </authorList>
    </citation>
    <scope>NUCLEOTIDE SEQUENCE [LARGE SCALE GENOMIC DNA]</scope>
    <source>
        <strain evidence="2">cv. Salinas</strain>
        <tissue evidence="1">Seedlings</tissue>
    </source>
</reference>
<organism evidence="1 2">
    <name type="scientific">Lactuca sativa</name>
    <name type="common">Garden lettuce</name>
    <dbReference type="NCBI Taxonomy" id="4236"/>
    <lineage>
        <taxon>Eukaryota</taxon>
        <taxon>Viridiplantae</taxon>
        <taxon>Streptophyta</taxon>
        <taxon>Embryophyta</taxon>
        <taxon>Tracheophyta</taxon>
        <taxon>Spermatophyta</taxon>
        <taxon>Magnoliopsida</taxon>
        <taxon>eudicotyledons</taxon>
        <taxon>Gunneridae</taxon>
        <taxon>Pentapetalae</taxon>
        <taxon>asterids</taxon>
        <taxon>campanulids</taxon>
        <taxon>Asterales</taxon>
        <taxon>Asteraceae</taxon>
        <taxon>Cichorioideae</taxon>
        <taxon>Cichorieae</taxon>
        <taxon>Lactucinae</taxon>
        <taxon>Lactuca</taxon>
    </lineage>
</organism>
<comment type="caution">
    <text evidence="1">The sequence shown here is derived from an EMBL/GenBank/DDBJ whole genome shotgun (WGS) entry which is preliminary data.</text>
</comment>
<protein>
    <recommendedName>
        <fullName evidence="3">Protein FAR1-RELATED SEQUENCE</fullName>
    </recommendedName>
</protein>
<dbReference type="EMBL" id="NBSK02000005">
    <property type="protein sequence ID" value="KAJ0207830.1"/>
    <property type="molecule type" value="Genomic_DNA"/>
</dbReference>
<evidence type="ECO:0008006" key="3">
    <source>
        <dbReference type="Google" id="ProtNLM"/>
    </source>
</evidence>
<evidence type="ECO:0000313" key="1">
    <source>
        <dbReference type="EMBL" id="KAJ0207830.1"/>
    </source>
</evidence>
<name>A0A9R1VKD3_LACSA</name>
<dbReference type="AlphaFoldDB" id="A0A9R1VKD3"/>
<accession>A0A9R1VKD3</accession>
<sequence length="198" mass="22898">MNMKPAVFEVKWGFLMKEFNLEDTRWYKDMFTKRDSRICGYFIDIPMYGLMKTTSMSYGDHKNVKLVNDSYYSFESCLNIIRDDKKKLTFFVENQQILLKQFESDCTSGGLKNRTDGEVICKLMVVSILIIEEINIHVPQVQSNKGFEIKKRVASVGETTYVNSKKELRMCSECGERVPHNLLTCPVRIAAAESTKDI</sequence>
<proteinExistence type="predicted"/>
<dbReference type="Proteomes" id="UP000235145">
    <property type="component" value="Unassembled WGS sequence"/>
</dbReference>
<gene>
    <name evidence="1" type="ORF">LSAT_V11C500237300</name>
</gene>
<keyword evidence="2" id="KW-1185">Reference proteome</keyword>
<evidence type="ECO:0000313" key="2">
    <source>
        <dbReference type="Proteomes" id="UP000235145"/>
    </source>
</evidence>